<gene>
    <name evidence="2" type="ORF">EXIGUO9Y_340027</name>
</gene>
<keyword evidence="1" id="KW-0472">Membrane</keyword>
<dbReference type="RefSeq" id="WP_159173668.1">
    <property type="nucleotide sequence ID" value="NZ_LR732312.1"/>
</dbReference>
<proteinExistence type="predicted"/>
<accession>A0A653IEL9</accession>
<keyword evidence="1" id="KW-0812">Transmembrane</keyword>
<evidence type="ECO:0000313" key="2">
    <source>
        <dbReference type="EMBL" id="VWX37700.1"/>
    </source>
</evidence>
<name>A0A653IEL9_9BACL</name>
<dbReference type="AlphaFoldDB" id="A0A653IEL9"/>
<keyword evidence="3" id="KW-1185">Reference proteome</keyword>
<protein>
    <submittedName>
        <fullName evidence="2">Inner-membrane translocator</fullName>
    </submittedName>
</protein>
<feature type="transmembrane region" description="Helical" evidence="1">
    <location>
        <begin position="33"/>
        <end position="56"/>
    </location>
</feature>
<feature type="transmembrane region" description="Helical" evidence="1">
    <location>
        <begin position="68"/>
        <end position="93"/>
    </location>
</feature>
<organism evidence="2 3">
    <name type="scientific">Exiguobacterium oxidotolerans</name>
    <dbReference type="NCBI Taxonomy" id="223958"/>
    <lineage>
        <taxon>Bacteria</taxon>
        <taxon>Bacillati</taxon>
        <taxon>Bacillota</taxon>
        <taxon>Bacilli</taxon>
        <taxon>Bacillales</taxon>
        <taxon>Bacillales Family XII. Incertae Sedis</taxon>
        <taxon>Exiguobacterium</taxon>
    </lineage>
</organism>
<dbReference type="Proteomes" id="UP000439752">
    <property type="component" value="Unassembled WGS sequence"/>
</dbReference>
<evidence type="ECO:0000256" key="1">
    <source>
        <dbReference type="SAM" id="Phobius"/>
    </source>
</evidence>
<reference evidence="2 3" key="1">
    <citation type="submission" date="2019-10" db="EMBL/GenBank/DDBJ databases">
        <authorList>
            <person name="Karimi E."/>
        </authorList>
    </citation>
    <scope>NUCLEOTIDE SEQUENCE [LARGE SCALE GENOMIC DNA]</scope>
    <source>
        <strain evidence="2">Exiguobacterium sp. 9Y</strain>
    </source>
</reference>
<feature type="transmembrane region" description="Helical" evidence="1">
    <location>
        <begin position="6"/>
        <end position="26"/>
    </location>
</feature>
<sequence length="108" mass="11463">MSGDGLLWSVLLPSLLVLNVSAILLYQKGKMPLWGSGLLIVILGPIIALITGSVFLKIDSTGGYGFGAAYAAAFIGFVIVGNGILYLIIGLVLGIKNFIKRRQINQSR</sequence>
<keyword evidence="1" id="KW-1133">Transmembrane helix</keyword>
<dbReference type="EMBL" id="CABWKQ010000028">
    <property type="protein sequence ID" value="VWX37700.1"/>
    <property type="molecule type" value="Genomic_DNA"/>
</dbReference>
<evidence type="ECO:0000313" key="3">
    <source>
        <dbReference type="Proteomes" id="UP000439752"/>
    </source>
</evidence>